<name>A0A9D4SZQ7_RHISA</name>
<proteinExistence type="predicted"/>
<keyword evidence="1" id="KW-0479">Metal-binding</keyword>
<dbReference type="GO" id="GO:0003690">
    <property type="term" value="F:double-stranded DNA binding"/>
    <property type="evidence" value="ECO:0007669"/>
    <property type="project" value="InterPro"/>
</dbReference>
<comment type="caution">
    <text evidence="4">The sequence shown here is derived from an EMBL/GenBank/DDBJ whole genome shotgun (WGS) entry which is preliminary data.</text>
</comment>
<feature type="compositionally biased region" description="Basic and acidic residues" evidence="2">
    <location>
        <begin position="375"/>
        <end position="389"/>
    </location>
</feature>
<feature type="region of interest" description="Disordered" evidence="2">
    <location>
        <begin position="331"/>
        <end position="437"/>
    </location>
</feature>
<dbReference type="GO" id="GO:0002218">
    <property type="term" value="P:activation of innate immune response"/>
    <property type="evidence" value="ECO:0007669"/>
    <property type="project" value="InterPro"/>
</dbReference>
<keyword evidence="1" id="KW-0862">Zinc</keyword>
<dbReference type="GO" id="GO:0008270">
    <property type="term" value="F:zinc ion binding"/>
    <property type="evidence" value="ECO:0007669"/>
    <property type="project" value="UniProtKB-KW"/>
</dbReference>
<evidence type="ECO:0000256" key="1">
    <source>
        <dbReference type="PROSITE-ProRule" id="PRU00047"/>
    </source>
</evidence>
<feature type="compositionally biased region" description="Low complexity" evidence="2">
    <location>
        <begin position="176"/>
        <end position="186"/>
    </location>
</feature>
<feature type="domain" description="CCHC-type" evidence="3">
    <location>
        <begin position="100"/>
        <end position="113"/>
    </location>
</feature>
<feature type="region of interest" description="Disordered" evidence="2">
    <location>
        <begin position="159"/>
        <end position="318"/>
    </location>
</feature>
<dbReference type="EMBL" id="JABSTV010001249">
    <property type="protein sequence ID" value="KAH7961408.1"/>
    <property type="molecule type" value="Genomic_DNA"/>
</dbReference>
<accession>A0A9D4SZQ7</accession>
<dbReference type="AlphaFoldDB" id="A0A9D4SZQ7"/>
<evidence type="ECO:0000256" key="2">
    <source>
        <dbReference type="SAM" id="MobiDB-lite"/>
    </source>
</evidence>
<feature type="compositionally biased region" description="Polar residues" evidence="2">
    <location>
        <begin position="235"/>
        <end position="264"/>
    </location>
</feature>
<dbReference type="InterPro" id="IPR042509">
    <property type="entry name" value="ZCCHC3"/>
</dbReference>
<dbReference type="PANTHER" id="PTHR22639:SF3">
    <property type="entry name" value="ZINC FINGER CCHC DOMAIN-CONTAINING PROTEIN 3"/>
    <property type="match status" value="1"/>
</dbReference>
<evidence type="ECO:0000259" key="3">
    <source>
        <dbReference type="PROSITE" id="PS50158"/>
    </source>
</evidence>
<dbReference type="PANTHER" id="PTHR22639">
    <property type="entry name" value="GAG-RELATED PROTEIN"/>
    <property type="match status" value="1"/>
</dbReference>
<organism evidence="4 5">
    <name type="scientific">Rhipicephalus sanguineus</name>
    <name type="common">Brown dog tick</name>
    <name type="synonym">Ixodes sanguineus</name>
    <dbReference type="NCBI Taxonomy" id="34632"/>
    <lineage>
        <taxon>Eukaryota</taxon>
        <taxon>Metazoa</taxon>
        <taxon>Ecdysozoa</taxon>
        <taxon>Arthropoda</taxon>
        <taxon>Chelicerata</taxon>
        <taxon>Arachnida</taxon>
        <taxon>Acari</taxon>
        <taxon>Parasitiformes</taxon>
        <taxon>Ixodida</taxon>
        <taxon>Ixodoidea</taxon>
        <taxon>Ixodidae</taxon>
        <taxon>Rhipicephalinae</taxon>
        <taxon>Rhipicephalus</taxon>
        <taxon>Rhipicephalus</taxon>
    </lineage>
</organism>
<sequence>MVAEGFKVNHERVAVEAVGPPVTYVNVFRFPAYLPDEVLTNALHQYGEVKGVTFATVASRQNKLNGVRVVKTEMSRPVPNFATIQGHRVMFEYRGMRRVCARCGEDGHMATACSSPYCKRYGTFGHETEGCEVDCKRCGGRHGTKDCFRRRSYVAAARGFPPANGDLPNSDQANRTTPTSAPASSSGFQVLRPRTPPPTSKNVPDYWENGGADERDNTSTATASPAPQPTSPQSVVDTGSASTESDLTVRSGTDLSSSESTGDSMTEPRSESEEQEVPQSGGPSDNDATEDPRLDTVNFPPLPSTTGRAANLDDTPIVSCGRYVYQTDHAYIRTPRSPGPSRQPQGDSSSACATTTASAPPPGLEPRHRSRSRQRQKDGQGNKKAERAGSTETTLRRSKAADGSSDSEAARRTQAKKPRKGSVGDGSPTPREGQPPQ</sequence>
<evidence type="ECO:0000313" key="4">
    <source>
        <dbReference type="EMBL" id="KAH7961408.1"/>
    </source>
</evidence>
<evidence type="ECO:0000313" key="5">
    <source>
        <dbReference type="Proteomes" id="UP000821837"/>
    </source>
</evidence>
<keyword evidence="5" id="KW-1185">Reference proteome</keyword>
<keyword evidence="1" id="KW-0863">Zinc-finger</keyword>
<protein>
    <recommendedName>
        <fullName evidence="3">CCHC-type domain-containing protein</fullName>
    </recommendedName>
</protein>
<dbReference type="PROSITE" id="PS50158">
    <property type="entry name" value="ZF_CCHC"/>
    <property type="match status" value="1"/>
</dbReference>
<dbReference type="Proteomes" id="UP000821837">
    <property type="component" value="Chromosome 3"/>
</dbReference>
<dbReference type="InterPro" id="IPR001878">
    <property type="entry name" value="Znf_CCHC"/>
</dbReference>
<reference evidence="4" key="1">
    <citation type="journal article" date="2020" name="Cell">
        <title>Large-Scale Comparative Analyses of Tick Genomes Elucidate Their Genetic Diversity and Vector Capacities.</title>
        <authorList>
            <consortium name="Tick Genome and Microbiome Consortium (TIGMIC)"/>
            <person name="Jia N."/>
            <person name="Wang J."/>
            <person name="Shi W."/>
            <person name="Du L."/>
            <person name="Sun Y."/>
            <person name="Zhan W."/>
            <person name="Jiang J.F."/>
            <person name="Wang Q."/>
            <person name="Zhang B."/>
            <person name="Ji P."/>
            <person name="Bell-Sakyi L."/>
            <person name="Cui X.M."/>
            <person name="Yuan T.T."/>
            <person name="Jiang B.G."/>
            <person name="Yang W.F."/>
            <person name="Lam T.T."/>
            <person name="Chang Q.C."/>
            <person name="Ding S.J."/>
            <person name="Wang X.J."/>
            <person name="Zhu J.G."/>
            <person name="Ruan X.D."/>
            <person name="Zhao L."/>
            <person name="Wei J.T."/>
            <person name="Ye R.Z."/>
            <person name="Que T.C."/>
            <person name="Du C.H."/>
            <person name="Zhou Y.H."/>
            <person name="Cheng J.X."/>
            <person name="Dai P.F."/>
            <person name="Guo W.B."/>
            <person name="Han X.H."/>
            <person name="Huang E.J."/>
            <person name="Li L.F."/>
            <person name="Wei W."/>
            <person name="Gao Y.C."/>
            <person name="Liu J.Z."/>
            <person name="Shao H.Z."/>
            <person name="Wang X."/>
            <person name="Wang C.C."/>
            <person name="Yang T.C."/>
            <person name="Huo Q.B."/>
            <person name="Li W."/>
            <person name="Chen H.Y."/>
            <person name="Chen S.E."/>
            <person name="Zhou L.G."/>
            <person name="Ni X.B."/>
            <person name="Tian J.H."/>
            <person name="Sheng Y."/>
            <person name="Liu T."/>
            <person name="Pan Y.S."/>
            <person name="Xia L.Y."/>
            <person name="Li J."/>
            <person name="Zhao F."/>
            <person name="Cao W.C."/>
        </authorList>
    </citation>
    <scope>NUCLEOTIDE SEQUENCE</scope>
    <source>
        <strain evidence="4">Rsan-2018</strain>
    </source>
</reference>
<feature type="compositionally biased region" description="Low complexity" evidence="2">
    <location>
        <begin position="348"/>
        <end position="358"/>
    </location>
</feature>
<gene>
    <name evidence="4" type="ORF">HPB52_008893</name>
</gene>
<dbReference type="GO" id="GO:0003723">
    <property type="term" value="F:RNA binding"/>
    <property type="evidence" value="ECO:0007669"/>
    <property type="project" value="InterPro"/>
</dbReference>
<reference evidence="4" key="2">
    <citation type="submission" date="2021-09" db="EMBL/GenBank/DDBJ databases">
        <authorList>
            <person name="Jia N."/>
            <person name="Wang J."/>
            <person name="Shi W."/>
            <person name="Du L."/>
            <person name="Sun Y."/>
            <person name="Zhan W."/>
            <person name="Jiang J."/>
            <person name="Wang Q."/>
            <person name="Zhang B."/>
            <person name="Ji P."/>
            <person name="Sakyi L.B."/>
            <person name="Cui X."/>
            <person name="Yuan T."/>
            <person name="Jiang B."/>
            <person name="Yang W."/>
            <person name="Lam T.T.-Y."/>
            <person name="Chang Q."/>
            <person name="Ding S."/>
            <person name="Wang X."/>
            <person name="Zhu J."/>
            <person name="Ruan X."/>
            <person name="Zhao L."/>
            <person name="Wei J."/>
            <person name="Que T."/>
            <person name="Du C."/>
            <person name="Cheng J."/>
            <person name="Dai P."/>
            <person name="Han X."/>
            <person name="Huang E."/>
            <person name="Gao Y."/>
            <person name="Liu J."/>
            <person name="Shao H."/>
            <person name="Ye R."/>
            <person name="Li L."/>
            <person name="Wei W."/>
            <person name="Wang X."/>
            <person name="Wang C."/>
            <person name="Huo Q."/>
            <person name="Li W."/>
            <person name="Guo W."/>
            <person name="Chen H."/>
            <person name="Chen S."/>
            <person name="Zhou L."/>
            <person name="Zhou L."/>
            <person name="Ni X."/>
            <person name="Tian J."/>
            <person name="Zhou Y."/>
            <person name="Sheng Y."/>
            <person name="Liu T."/>
            <person name="Pan Y."/>
            <person name="Xia L."/>
            <person name="Li J."/>
            <person name="Zhao F."/>
            <person name="Cao W."/>
        </authorList>
    </citation>
    <scope>NUCLEOTIDE SEQUENCE</scope>
    <source>
        <strain evidence="4">Rsan-2018</strain>
        <tissue evidence="4">Larvae</tissue>
    </source>
</reference>